<organism evidence="1 2">
    <name type="scientific">Medicago truncatula</name>
    <name type="common">Barrel medic</name>
    <name type="synonym">Medicago tribuloides</name>
    <dbReference type="NCBI Taxonomy" id="3880"/>
    <lineage>
        <taxon>Eukaryota</taxon>
        <taxon>Viridiplantae</taxon>
        <taxon>Streptophyta</taxon>
        <taxon>Embryophyta</taxon>
        <taxon>Tracheophyta</taxon>
        <taxon>Spermatophyta</taxon>
        <taxon>Magnoliopsida</taxon>
        <taxon>eudicotyledons</taxon>
        <taxon>Gunneridae</taxon>
        <taxon>Pentapetalae</taxon>
        <taxon>rosids</taxon>
        <taxon>fabids</taxon>
        <taxon>Fabales</taxon>
        <taxon>Fabaceae</taxon>
        <taxon>Papilionoideae</taxon>
        <taxon>50 kb inversion clade</taxon>
        <taxon>NPAAA clade</taxon>
        <taxon>Hologalegina</taxon>
        <taxon>IRL clade</taxon>
        <taxon>Trifolieae</taxon>
        <taxon>Medicago</taxon>
    </lineage>
</organism>
<name>A0A396JL96_MEDTR</name>
<reference evidence="2" key="1">
    <citation type="journal article" date="2018" name="Nat. Plants">
        <title>Whole-genome landscape of Medicago truncatula symbiotic genes.</title>
        <authorList>
            <person name="Pecrix Y."/>
            <person name="Staton S.E."/>
            <person name="Sallet E."/>
            <person name="Lelandais-Briere C."/>
            <person name="Moreau S."/>
            <person name="Carrere S."/>
            <person name="Blein T."/>
            <person name="Jardinaud M.F."/>
            <person name="Latrasse D."/>
            <person name="Zouine M."/>
            <person name="Zahm M."/>
            <person name="Kreplak J."/>
            <person name="Mayjonade B."/>
            <person name="Satge C."/>
            <person name="Perez M."/>
            <person name="Cauet S."/>
            <person name="Marande W."/>
            <person name="Chantry-Darmon C."/>
            <person name="Lopez-Roques C."/>
            <person name="Bouchez O."/>
            <person name="Berard A."/>
            <person name="Debelle F."/>
            <person name="Munos S."/>
            <person name="Bendahmane A."/>
            <person name="Berges H."/>
            <person name="Niebel A."/>
            <person name="Buitink J."/>
            <person name="Frugier F."/>
            <person name="Benhamed M."/>
            <person name="Crespi M."/>
            <person name="Gouzy J."/>
            <person name="Gamas P."/>
        </authorList>
    </citation>
    <scope>NUCLEOTIDE SEQUENCE [LARGE SCALE GENOMIC DNA]</scope>
    <source>
        <strain evidence="2">cv. Jemalong A17</strain>
    </source>
</reference>
<accession>A0A396JL96</accession>
<dbReference type="Proteomes" id="UP000265566">
    <property type="component" value="Chromosome 1"/>
</dbReference>
<dbReference type="EMBL" id="PSQE01000001">
    <property type="protein sequence ID" value="RHN79029.1"/>
    <property type="molecule type" value="Genomic_DNA"/>
</dbReference>
<dbReference type="Gramene" id="rna2712">
    <property type="protein sequence ID" value="RHN79029.1"/>
    <property type="gene ID" value="gene2712"/>
</dbReference>
<protein>
    <submittedName>
        <fullName evidence="1">Uncharacterized protein</fullName>
    </submittedName>
</protein>
<dbReference type="AlphaFoldDB" id="A0A396JL96"/>
<gene>
    <name evidence="1" type="ORF">MtrunA17_Chr1g0172401</name>
</gene>
<evidence type="ECO:0000313" key="1">
    <source>
        <dbReference type="EMBL" id="RHN79029.1"/>
    </source>
</evidence>
<evidence type="ECO:0000313" key="2">
    <source>
        <dbReference type="Proteomes" id="UP000265566"/>
    </source>
</evidence>
<comment type="caution">
    <text evidence="1">The sequence shown here is derived from an EMBL/GenBank/DDBJ whole genome shotgun (WGS) entry which is preliminary data.</text>
</comment>
<sequence>MSGEGERIAKVAKAKSLKESRCRAMNLVLPIQCKQDSPFQLRALHL</sequence>
<proteinExistence type="predicted"/>